<dbReference type="InterPro" id="IPR036388">
    <property type="entry name" value="WH-like_DNA-bd_sf"/>
</dbReference>
<gene>
    <name evidence="1" type="ORF">JRJ22_20140</name>
</gene>
<reference evidence="1 2" key="1">
    <citation type="submission" date="2021-02" db="EMBL/GenBank/DDBJ databases">
        <title>Paenibacillus tianjinensis sp. nov.</title>
        <authorList>
            <person name="Liu H."/>
        </authorList>
    </citation>
    <scope>NUCLEOTIDE SEQUENCE [LARGE SCALE GENOMIC DNA]</scope>
    <source>
        <strain evidence="1 2">TB2019</strain>
    </source>
</reference>
<dbReference type="InterPro" id="IPR036390">
    <property type="entry name" value="WH_DNA-bd_sf"/>
</dbReference>
<name>A0ABX7LA07_9BACL</name>
<protein>
    <submittedName>
        <fullName evidence="1">Uncharacterized protein</fullName>
    </submittedName>
</protein>
<sequence>MSEIKQQIENINNEFIEMVGGSFVRVDTGELFTLAEVKKYIAKKVDILIHKNLDETKRVAFETLGVSTEQTLIKKRSKIKPISNRSKYDGGEFNMAYRSGIERVFDMKLEINEKLVYYVLRDFISYPSNCIMINGQIPTMIELESIIGLKERTIRKALKSLEDKNLIKLVQSSHRKAIYVNPEYYASGKDLLTETLKMFELLECDYEKIEEYINE</sequence>
<accession>A0ABX7LA07</accession>
<dbReference type="Gene3D" id="1.10.10.10">
    <property type="entry name" value="Winged helix-like DNA-binding domain superfamily/Winged helix DNA-binding domain"/>
    <property type="match status" value="1"/>
</dbReference>
<dbReference type="SUPFAM" id="SSF46785">
    <property type="entry name" value="Winged helix' DNA-binding domain"/>
    <property type="match status" value="1"/>
</dbReference>
<evidence type="ECO:0000313" key="2">
    <source>
        <dbReference type="Proteomes" id="UP000663452"/>
    </source>
</evidence>
<dbReference type="Proteomes" id="UP000663452">
    <property type="component" value="Chromosome"/>
</dbReference>
<organism evidence="1 2">
    <name type="scientific">Paenibacillus tianjinensis</name>
    <dbReference type="NCBI Taxonomy" id="2810347"/>
    <lineage>
        <taxon>Bacteria</taxon>
        <taxon>Bacillati</taxon>
        <taxon>Bacillota</taxon>
        <taxon>Bacilli</taxon>
        <taxon>Bacillales</taxon>
        <taxon>Paenibacillaceae</taxon>
        <taxon>Paenibacillus</taxon>
    </lineage>
</organism>
<evidence type="ECO:0000313" key="1">
    <source>
        <dbReference type="EMBL" id="QSF43574.1"/>
    </source>
</evidence>
<keyword evidence="2" id="KW-1185">Reference proteome</keyword>
<proteinExistence type="predicted"/>
<dbReference type="RefSeq" id="WP_206101207.1">
    <property type="nucleotide sequence ID" value="NZ_CP070969.1"/>
</dbReference>
<dbReference type="EMBL" id="CP070969">
    <property type="protein sequence ID" value="QSF43574.1"/>
    <property type="molecule type" value="Genomic_DNA"/>
</dbReference>